<gene>
    <name evidence="4" type="ORF">EOE48_24365</name>
</gene>
<evidence type="ECO:0000259" key="3">
    <source>
        <dbReference type="SMART" id="SM00829"/>
    </source>
</evidence>
<protein>
    <submittedName>
        <fullName evidence="4">NAD(P)H-quinone oxidoreductase</fullName>
    </submittedName>
</protein>
<dbReference type="InterPro" id="IPR011032">
    <property type="entry name" value="GroES-like_sf"/>
</dbReference>
<accession>A0A437NW04</accession>
<dbReference type="InterPro" id="IPR014189">
    <property type="entry name" value="Quinone_OxRdtase_PIG3"/>
</dbReference>
<feature type="domain" description="Enoyl reductase (ER)" evidence="3">
    <location>
        <begin position="17"/>
        <end position="331"/>
    </location>
</feature>
<evidence type="ECO:0000256" key="2">
    <source>
        <dbReference type="ARBA" id="ARBA00023002"/>
    </source>
</evidence>
<dbReference type="EMBL" id="SACP01000034">
    <property type="protein sequence ID" value="RVU14202.1"/>
    <property type="molecule type" value="Genomic_DNA"/>
</dbReference>
<dbReference type="SUPFAM" id="SSF50129">
    <property type="entry name" value="GroES-like"/>
    <property type="match status" value="1"/>
</dbReference>
<dbReference type="InterPro" id="IPR036291">
    <property type="entry name" value="NAD(P)-bd_dom_sf"/>
</dbReference>
<evidence type="ECO:0000256" key="1">
    <source>
        <dbReference type="ARBA" id="ARBA00022857"/>
    </source>
</evidence>
<dbReference type="CDD" id="cd05276">
    <property type="entry name" value="p53_inducible_oxidoreductase"/>
    <property type="match status" value="1"/>
</dbReference>
<dbReference type="SUPFAM" id="SSF51735">
    <property type="entry name" value="NAD(P)-binding Rossmann-fold domains"/>
    <property type="match status" value="1"/>
</dbReference>
<dbReference type="NCBIfam" id="TIGR02824">
    <property type="entry name" value="quinone_pig3"/>
    <property type="match status" value="1"/>
</dbReference>
<dbReference type="SMART" id="SM00829">
    <property type="entry name" value="PKS_ER"/>
    <property type="match status" value="1"/>
</dbReference>
<dbReference type="AlphaFoldDB" id="A0A437NW04"/>
<keyword evidence="1" id="KW-0521">NADP</keyword>
<keyword evidence="5" id="KW-1185">Reference proteome</keyword>
<dbReference type="PANTHER" id="PTHR48106">
    <property type="entry name" value="QUINONE OXIDOREDUCTASE PIG3-RELATED"/>
    <property type="match status" value="1"/>
</dbReference>
<organism evidence="4 5">
    <name type="scientific">Methylobacterium oryzihabitans</name>
    <dbReference type="NCBI Taxonomy" id="2499852"/>
    <lineage>
        <taxon>Bacteria</taxon>
        <taxon>Pseudomonadati</taxon>
        <taxon>Pseudomonadota</taxon>
        <taxon>Alphaproteobacteria</taxon>
        <taxon>Hyphomicrobiales</taxon>
        <taxon>Methylobacteriaceae</taxon>
        <taxon>Methylobacterium</taxon>
    </lineage>
</organism>
<evidence type="ECO:0000313" key="5">
    <source>
        <dbReference type="Proteomes" id="UP000286997"/>
    </source>
</evidence>
<dbReference type="Pfam" id="PF00107">
    <property type="entry name" value="ADH_zinc_N"/>
    <property type="match status" value="1"/>
</dbReference>
<name>A0A437NW04_9HYPH</name>
<dbReference type="PANTHER" id="PTHR48106:SF8">
    <property type="entry name" value="OS02G0805600 PROTEIN"/>
    <property type="match status" value="1"/>
</dbReference>
<dbReference type="RefSeq" id="WP_127733478.1">
    <property type="nucleotide sequence ID" value="NZ_SACP01000034.1"/>
</dbReference>
<evidence type="ECO:0000313" key="4">
    <source>
        <dbReference type="EMBL" id="RVU14202.1"/>
    </source>
</evidence>
<dbReference type="InterPro" id="IPR020843">
    <property type="entry name" value="ER"/>
</dbReference>
<dbReference type="GO" id="GO:0016651">
    <property type="term" value="F:oxidoreductase activity, acting on NAD(P)H"/>
    <property type="evidence" value="ECO:0007669"/>
    <property type="project" value="TreeGrafter"/>
</dbReference>
<dbReference type="GO" id="GO:0070402">
    <property type="term" value="F:NADPH binding"/>
    <property type="evidence" value="ECO:0007669"/>
    <property type="project" value="TreeGrafter"/>
</dbReference>
<comment type="caution">
    <text evidence="4">The sequence shown here is derived from an EMBL/GenBank/DDBJ whole genome shotgun (WGS) entry which is preliminary data.</text>
</comment>
<keyword evidence="2" id="KW-0560">Oxidoreductase</keyword>
<reference evidence="4 5" key="1">
    <citation type="submission" date="2019-01" db="EMBL/GenBank/DDBJ databases">
        <authorList>
            <person name="Chen W.-M."/>
        </authorList>
    </citation>
    <scope>NUCLEOTIDE SEQUENCE [LARGE SCALE GENOMIC DNA]</scope>
    <source>
        <strain evidence="4 5">TER-1</strain>
    </source>
</reference>
<dbReference type="InterPro" id="IPR013154">
    <property type="entry name" value="ADH-like_N"/>
</dbReference>
<dbReference type="Gene3D" id="3.40.50.720">
    <property type="entry name" value="NAD(P)-binding Rossmann-like Domain"/>
    <property type="match status" value="1"/>
</dbReference>
<dbReference type="Pfam" id="PF08240">
    <property type="entry name" value="ADH_N"/>
    <property type="match status" value="1"/>
</dbReference>
<dbReference type="OrthoDB" id="9780520at2"/>
<proteinExistence type="predicted"/>
<dbReference type="Gene3D" id="3.90.180.10">
    <property type="entry name" value="Medium-chain alcohol dehydrogenases, catalytic domain"/>
    <property type="match status" value="1"/>
</dbReference>
<dbReference type="Proteomes" id="UP000286997">
    <property type="component" value="Unassembled WGS sequence"/>
</dbReference>
<dbReference type="InterPro" id="IPR013149">
    <property type="entry name" value="ADH-like_C"/>
</dbReference>
<sequence>MPSLPATMRQVRFNGAGGPEVIGLETAPVPTPGPGQVLIEVVAAGVNRPDCQQRAGKYPPPPGATAVPGLEVAGRVVALGDGVGDLRVGDEVCALTISGGYAEYAVADAALCLPRPAPLSLLEAAGLPENYYTVWTNVFERGRLQAGERILIHGGSSGIGSTAIQLAKHFGATVYATAGSAEKCAFCEQLGADAGINYREADFVAEVKRLTDGKGVDVILDMVGAGYFEQNIASLALDGRLVIIAFLQGFQLDGFNLTPVMIRRLTVTGSTLRPRTVAQKAAIAEGLRREVWPLLDAGTVKPIIHATFPLEEAREAHALMESSAHLGKIMLTTGR</sequence>